<organism evidence="1 2">
    <name type="scientific">Planktothrix serta PCC 8927</name>
    <dbReference type="NCBI Taxonomy" id="671068"/>
    <lineage>
        <taxon>Bacteria</taxon>
        <taxon>Bacillati</taxon>
        <taxon>Cyanobacteriota</taxon>
        <taxon>Cyanophyceae</taxon>
        <taxon>Oscillatoriophycideae</taxon>
        <taxon>Oscillatoriales</taxon>
        <taxon>Microcoleaceae</taxon>
        <taxon>Planktothrix</taxon>
    </lineage>
</organism>
<gene>
    <name evidence="1" type="ORF">PL8927_550014</name>
</gene>
<dbReference type="Proteomes" id="UP000184550">
    <property type="component" value="Unassembled WGS sequence"/>
</dbReference>
<keyword evidence="2" id="KW-1185">Reference proteome</keyword>
<evidence type="ECO:0000313" key="1">
    <source>
        <dbReference type="EMBL" id="VXD16553.1"/>
    </source>
</evidence>
<proteinExistence type="predicted"/>
<dbReference type="AlphaFoldDB" id="A0A7Z9BKV1"/>
<name>A0A7Z9BKV1_9CYAN</name>
<reference evidence="1" key="1">
    <citation type="submission" date="2019-10" db="EMBL/GenBank/DDBJ databases">
        <authorList>
            <consortium name="Genoscope - CEA"/>
            <person name="William W."/>
        </authorList>
    </citation>
    <scope>NUCLEOTIDE SEQUENCE [LARGE SCALE GENOMIC DNA]</scope>
    <source>
        <strain evidence="1">BBR_PRJEB10992</strain>
    </source>
</reference>
<comment type="caution">
    <text evidence="1">The sequence shown here is derived from an EMBL/GenBank/DDBJ whole genome shotgun (WGS) entry which is preliminary data.</text>
</comment>
<accession>A0A7Z9BKV1</accession>
<evidence type="ECO:0000313" key="2">
    <source>
        <dbReference type="Proteomes" id="UP000184550"/>
    </source>
</evidence>
<sequence>MSELHFSMRQLRQQILSGCIKVACLHTLFNIDSWDYNPI</sequence>
<dbReference type="EMBL" id="CZCU02000130">
    <property type="protein sequence ID" value="VXD16553.1"/>
    <property type="molecule type" value="Genomic_DNA"/>
</dbReference>
<protein>
    <submittedName>
        <fullName evidence="1">Uncharacterized protein</fullName>
    </submittedName>
</protein>